<name>T1GKK4_MEGSC</name>
<protein>
    <submittedName>
        <fullName evidence="1">Uncharacterized protein</fullName>
    </submittedName>
</protein>
<reference evidence="1" key="2">
    <citation type="submission" date="2015-06" db="UniProtKB">
        <authorList>
            <consortium name="EnsemblMetazoa"/>
        </authorList>
    </citation>
    <scope>IDENTIFICATION</scope>
</reference>
<dbReference type="Proteomes" id="UP000015102">
    <property type="component" value="Unassembled WGS sequence"/>
</dbReference>
<evidence type="ECO:0000313" key="1">
    <source>
        <dbReference type="EnsemblMetazoa" id="MESCA004030-PA"/>
    </source>
</evidence>
<organism evidence="1 2">
    <name type="scientific">Megaselia scalaris</name>
    <name type="common">Humpbacked fly</name>
    <name type="synonym">Phora scalaris</name>
    <dbReference type="NCBI Taxonomy" id="36166"/>
    <lineage>
        <taxon>Eukaryota</taxon>
        <taxon>Metazoa</taxon>
        <taxon>Ecdysozoa</taxon>
        <taxon>Arthropoda</taxon>
        <taxon>Hexapoda</taxon>
        <taxon>Insecta</taxon>
        <taxon>Pterygota</taxon>
        <taxon>Neoptera</taxon>
        <taxon>Endopterygota</taxon>
        <taxon>Diptera</taxon>
        <taxon>Brachycera</taxon>
        <taxon>Muscomorpha</taxon>
        <taxon>Platypezoidea</taxon>
        <taxon>Phoridae</taxon>
        <taxon>Megaseliini</taxon>
        <taxon>Megaselia</taxon>
    </lineage>
</organism>
<accession>T1GKK4</accession>
<keyword evidence="2" id="KW-1185">Reference proteome</keyword>
<dbReference type="AlphaFoldDB" id="T1GKK4"/>
<dbReference type="HOGENOM" id="CLU_2099664_0_0_1"/>
<dbReference type="EMBL" id="CAQQ02156919">
    <property type="status" value="NOT_ANNOTATED_CDS"/>
    <property type="molecule type" value="Genomic_DNA"/>
</dbReference>
<sequence>MILEITGLTTRGVPGLRMGEHDAERSVRQQDSCEYKIRSLGQPSHAIVCILISTYFDSDEGFLIPKWLVLRALSIPSRSYFVFHRCRLAKLNGSGTTSLTLLPVLPLFPSPSLLSS</sequence>
<dbReference type="EMBL" id="CAQQ02156918">
    <property type="status" value="NOT_ANNOTATED_CDS"/>
    <property type="molecule type" value="Genomic_DNA"/>
</dbReference>
<reference evidence="2" key="1">
    <citation type="submission" date="2013-02" db="EMBL/GenBank/DDBJ databases">
        <authorList>
            <person name="Hughes D."/>
        </authorList>
    </citation>
    <scope>NUCLEOTIDE SEQUENCE</scope>
    <source>
        <strain>Durham</strain>
        <strain evidence="2">NC isolate 2 -- Noor lab</strain>
    </source>
</reference>
<dbReference type="EnsemblMetazoa" id="MESCA004030-RA">
    <property type="protein sequence ID" value="MESCA004030-PA"/>
    <property type="gene ID" value="MESCA004030"/>
</dbReference>
<proteinExistence type="predicted"/>
<evidence type="ECO:0000313" key="2">
    <source>
        <dbReference type="Proteomes" id="UP000015102"/>
    </source>
</evidence>